<organism evidence="2 3">
    <name type="scientific">Pseudomonas paraeruginosa</name>
    <dbReference type="NCBI Taxonomy" id="2994495"/>
    <lineage>
        <taxon>Bacteria</taxon>
        <taxon>Pseudomonadati</taxon>
        <taxon>Pseudomonadota</taxon>
        <taxon>Gammaproteobacteria</taxon>
        <taxon>Pseudomonadales</taxon>
        <taxon>Pseudomonadaceae</taxon>
        <taxon>Pseudomonas</taxon>
    </lineage>
</organism>
<sequence length="39" mass="4273">MGTSAREKAPEKARESVPSGRGRRLSENADADRSEEQVN</sequence>
<feature type="compositionally biased region" description="Basic and acidic residues" evidence="1">
    <location>
        <begin position="1"/>
        <end position="15"/>
    </location>
</feature>
<dbReference type="Proteomes" id="UP000238390">
    <property type="component" value="Chromosome"/>
</dbReference>
<reference evidence="2 3" key="1">
    <citation type="submission" date="2018-02" db="EMBL/GenBank/DDBJ databases">
        <title>FDA/CDC Antimicrobial Resistant Isolate Bank Genome Sequencing.</title>
        <authorList>
            <person name="Benahmed F.H."/>
            <person name="Lutgring J.D."/>
            <person name="Yoo B."/>
            <person name="Machado M."/>
            <person name="Brown A."/>
            <person name="McAllister G."/>
            <person name="Perry A."/>
            <person name="Halpin A.L."/>
            <person name="Vavikolanu K."/>
            <person name="Ott S."/>
            <person name="Zhao X."/>
            <person name="Tallon L.J."/>
            <person name="Sadzewicz L."/>
            <person name="Aluvathingal J."/>
            <person name="Nadendla S."/>
            <person name="Voskania-kordi A."/>
            <person name="Simonyan V."/>
            <person name="Patel J."/>
            <person name="Shawar R.M."/>
        </authorList>
    </citation>
    <scope>NUCLEOTIDE SEQUENCE [LARGE SCALE GENOMIC DNA]</scope>
    <source>
        <strain evidence="2 3">AR_0356</strain>
    </source>
</reference>
<evidence type="ECO:0000313" key="2">
    <source>
        <dbReference type="EMBL" id="AVK06885.1"/>
    </source>
</evidence>
<dbReference type="AlphaFoldDB" id="A0A2R3IYA7"/>
<proteinExistence type="predicted"/>
<protein>
    <submittedName>
        <fullName evidence="2">Uncharacterized protein</fullName>
    </submittedName>
</protein>
<dbReference type="EMBL" id="CP027169">
    <property type="protein sequence ID" value="AVK06885.1"/>
    <property type="molecule type" value="Genomic_DNA"/>
</dbReference>
<keyword evidence="3" id="KW-1185">Reference proteome</keyword>
<feature type="region of interest" description="Disordered" evidence="1">
    <location>
        <begin position="1"/>
        <end position="39"/>
    </location>
</feature>
<evidence type="ECO:0000256" key="1">
    <source>
        <dbReference type="SAM" id="MobiDB-lite"/>
    </source>
</evidence>
<evidence type="ECO:0000313" key="3">
    <source>
        <dbReference type="Proteomes" id="UP000238390"/>
    </source>
</evidence>
<accession>A0A2R3IYA7</accession>
<feature type="compositionally biased region" description="Basic and acidic residues" evidence="1">
    <location>
        <begin position="24"/>
        <end position="39"/>
    </location>
</feature>
<gene>
    <name evidence="2" type="ORF">CSB93_1370</name>
</gene>
<name>A0A2R3IYA7_9PSED</name>